<dbReference type="AlphaFoldDB" id="A0A4Y3IRU7"/>
<keyword evidence="2" id="KW-1185">Reference proteome</keyword>
<name>A0A4Y3IRU7_9VIBR</name>
<organism evidence="1 2">
    <name type="scientific">Vibrio comitans NBRC 102076</name>
    <dbReference type="NCBI Taxonomy" id="1219078"/>
    <lineage>
        <taxon>Bacteria</taxon>
        <taxon>Pseudomonadati</taxon>
        <taxon>Pseudomonadota</taxon>
        <taxon>Gammaproteobacteria</taxon>
        <taxon>Vibrionales</taxon>
        <taxon>Vibrionaceae</taxon>
        <taxon>Vibrio</taxon>
    </lineage>
</organism>
<accession>A0A4Y3IRU7</accession>
<dbReference type="EMBL" id="BJLH01000018">
    <property type="protein sequence ID" value="GEA62279.1"/>
    <property type="molecule type" value="Genomic_DNA"/>
</dbReference>
<evidence type="ECO:0000313" key="2">
    <source>
        <dbReference type="Proteomes" id="UP000318242"/>
    </source>
</evidence>
<dbReference type="Proteomes" id="UP000318242">
    <property type="component" value="Unassembled WGS sequence"/>
</dbReference>
<protein>
    <submittedName>
        <fullName evidence="1">Uncharacterized protein</fullName>
    </submittedName>
</protein>
<comment type="caution">
    <text evidence="1">The sequence shown here is derived from an EMBL/GenBank/DDBJ whole genome shotgun (WGS) entry which is preliminary data.</text>
</comment>
<sequence length="181" mass="20342">MVIFGISFPSWSNDIYQYTNPESGKIYELPKECANEQFSYAPNGNLICNETSYISISGNDTYSFFNTESGKTYELPKSCANEQFTYTENENLICDNKSYFPTSDFGPRDYSKAEKVEVADDSDDGWSYPLLSLTGAIVGVAADLAIETEEERAEMYKGKAITECIEWDYDGNCITTATTQY</sequence>
<evidence type="ECO:0000313" key="1">
    <source>
        <dbReference type="EMBL" id="GEA62279.1"/>
    </source>
</evidence>
<proteinExistence type="predicted"/>
<gene>
    <name evidence="1" type="ORF">VCO01S_34720</name>
</gene>
<reference evidence="1 2" key="1">
    <citation type="submission" date="2019-06" db="EMBL/GenBank/DDBJ databases">
        <title>Whole genome shotgun sequence of Vibrio comitans NBRC 102076.</title>
        <authorList>
            <person name="Hosoyama A."/>
            <person name="Uohara A."/>
            <person name="Ohji S."/>
            <person name="Ichikawa N."/>
        </authorList>
    </citation>
    <scope>NUCLEOTIDE SEQUENCE [LARGE SCALE GENOMIC DNA]</scope>
    <source>
        <strain evidence="1 2">NBRC 102076</strain>
    </source>
</reference>